<dbReference type="PANTHER" id="PTHR31642:SF324">
    <property type="entry name" value="SPERMIDINE HYDROXYCINNAMOYL TRANSFERASE"/>
    <property type="match status" value="1"/>
</dbReference>
<dbReference type="GO" id="GO:0016747">
    <property type="term" value="F:acyltransferase activity, transferring groups other than amino-acyl groups"/>
    <property type="evidence" value="ECO:0007669"/>
    <property type="project" value="TreeGrafter"/>
</dbReference>
<dbReference type="OrthoDB" id="671439at2759"/>
<gene>
    <name evidence="4" type="ORF">TorRG33x02_220410</name>
</gene>
<dbReference type="InterPro" id="IPR050317">
    <property type="entry name" value="Plant_Fungal_Acyltransferase"/>
</dbReference>
<evidence type="ECO:0000256" key="3">
    <source>
        <dbReference type="ARBA" id="ARBA00023315"/>
    </source>
</evidence>
<dbReference type="Proteomes" id="UP000237000">
    <property type="component" value="Unassembled WGS sequence"/>
</dbReference>
<reference evidence="5" key="1">
    <citation type="submission" date="2016-06" db="EMBL/GenBank/DDBJ databases">
        <title>Parallel loss of symbiosis genes in relatives of nitrogen-fixing non-legume Parasponia.</title>
        <authorList>
            <person name="Van Velzen R."/>
            <person name="Holmer R."/>
            <person name="Bu F."/>
            <person name="Rutten L."/>
            <person name="Van Zeijl A."/>
            <person name="Liu W."/>
            <person name="Santuari L."/>
            <person name="Cao Q."/>
            <person name="Sharma T."/>
            <person name="Shen D."/>
            <person name="Roswanjaya Y."/>
            <person name="Wardhani T."/>
            <person name="Kalhor M.S."/>
            <person name="Jansen J."/>
            <person name="Van den Hoogen J."/>
            <person name="Gungor B."/>
            <person name="Hartog M."/>
            <person name="Hontelez J."/>
            <person name="Verver J."/>
            <person name="Yang W.-C."/>
            <person name="Schijlen E."/>
            <person name="Repin R."/>
            <person name="Schilthuizen M."/>
            <person name="Schranz E."/>
            <person name="Heidstra R."/>
            <person name="Miyata K."/>
            <person name="Fedorova E."/>
            <person name="Kohlen W."/>
            <person name="Bisseling T."/>
            <person name="Smit S."/>
            <person name="Geurts R."/>
        </authorList>
    </citation>
    <scope>NUCLEOTIDE SEQUENCE [LARGE SCALE GENOMIC DNA]</scope>
    <source>
        <strain evidence="5">cv. RG33-2</strain>
    </source>
</reference>
<keyword evidence="2 4" id="KW-0808">Transferase</keyword>
<protein>
    <submittedName>
        <fullName evidence="4">Transferase</fullName>
    </submittedName>
</protein>
<sequence>MAVRMKGCYTVKPSEPTWKGCLSLSEWDQTGIITHVPTIYFYRPPEKWTKPADKITSTLKESLGRALVPFYPLAGRLRRLGGGCLELNCNAEGVQFVEAESDSKLDELGDLSSLSKYYYNLHLTPPVDYKLPIHELPLLIVQLTTFACGGISLGLTISHAVVDGPSALHFFFEWAGLTRGDPLNVVPFLDRKVLRAGEPPAGPPTLLDHSNLDSLPLLLGESDTREERKKEITPALLTVTKEQLQKLKKIANAGRDSETRPYSRYEMLAGHVWRCTCKARKHKAEQPTALAVCVDARSRIEPPLPSAYFGNASFDVIATSSSGELVSKPLGYASSRIREAIEKVTNEYIWSSIEFLKNQRDLTMFQDLQAPGGPTSTDHEELFYGNPNLGVVSWLRLPLYGLDFGWGKEVYMSLGAHDTDFDGDFVFLQNPGSDDGSLIVSLRLQVPHMDSFKKHFYADII</sequence>
<comment type="caution">
    <text evidence="4">The sequence shown here is derived from an EMBL/GenBank/DDBJ whole genome shotgun (WGS) entry which is preliminary data.</text>
</comment>
<dbReference type="Pfam" id="PF02458">
    <property type="entry name" value="Transferase"/>
    <property type="match status" value="1"/>
</dbReference>
<dbReference type="PANTHER" id="PTHR31642">
    <property type="entry name" value="TRICHOTHECENE 3-O-ACETYLTRANSFERASE"/>
    <property type="match status" value="1"/>
</dbReference>
<dbReference type="InParanoid" id="A0A2P5E9F1"/>
<dbReference type="STRING" id="63057.A0A2P5E9F1"/>
<evidence type="ECO:0000313" key="5">
    <source>
        <dbReference type="Proteomes" id="UP000237000"/>
    </source>
</evidence>
<keyword evidence="5" id="KW-1185">Reference proteome</keyword>
<name>A0A2P5E9F1_TREOI</name>
<accession>A0A2P5E9F1</accession>
<dbReference type="FunFam" id="3.30.559.10:FF:000008">
    <property type="entry name" value="Tryptamine hydroxycinnamoyl transferase"/>
    <property type="match status" value="1"/>
</dbReference>
<proteinExistence type="inferred from homology"/>
<dbReference type="FunCoup" id="A0A2P5E9F1">
    <property type="interactions" value="116"/>
</dbReference>
<comment type="similarity">
    <text evidence="1">Belongs to the plant acyltransferase family.</text>
</comment>
<dbReference type="AlphaFoldDB" id="A0A2P5E9F1"/>
<evidence type="ECO:0000256" key="2">
    <source>
        <dbReference type="ARBA" id="ARBA00022679"/>
    </source>
</evidence>
<keyword evidence="3" id="KW-0012">Acyltransferase</keyword>
<organism evidence="4 5">
    <name type="scientific">Trema orientale</name>
    <name type="common">Charcoal tree</name>
    <name type="synonym">Celtis orientalis</name>
    <dbReference type="NCBI Taxonomy" id="63057"/>
    <lineage>
        <taxon>Eukaryota</taxon>
        <taxon>Viridiplantae</taxon>
        <taxon>Streptophyta</taxon>
        <taxon>Embryophyta</taxon>
        <taxon>Tracheophyta</taxon>
        <taxon>Spermatophyta</taxon>
        <taxon>Magnoliopsida</taxon>
        <taxon>eudicotyledons</taxon>
        <taxon>Gunneridae</taxon>
        <taxon>Pentapetalae</taxon>
        <taxon>rosids</taxon>
        <taxon>fabids</taxon>
        <taxon>Rosales</taxon>
        <taxon>Cannabaceae</taxon>
        <taxon>Trema</taxon>
    </lineage>
</organism>
<dbReference type="Gene3D" id="3.30.559.10">
    <property type="entry name" value="Chloramphenicol acetyltransferase-like domain"/>
    <property type="match status" value="2"/>
</dbReference>
<evidence type="ECO:0000313" key="4">
    <source>
        <dbReference type="EMBL" id="PON82141.1"/>
    </source>
</evidence>
<dbReference type="InterPro" id="IPR023213">
    <property type="entry name" value="CAT-like_dom_sf"/>
</dbReference>
<dbReference type="EMBL" id="JXTC01000201">
    <property type="protein sequence ID" value="PON82141.1"/>
    <property type="molecule type" value="Genomic_DNA"/>
</dbReference>
<evidence type="ECO:0000256" key="1">
    <source>
        <dbReference type="ARBA" id="ARBA00009861"/>
    </source>
</evidence>